<dbReference type="KEGG" id="vne:CFK40_14975"/>
<dbReference type="GO" id="GO:0006355">
    <property type="term" value="P:regulation of DNA-templated transcription"/>
    <property type="evidence" value="ECO:0007669"/>
    <property type="project" value="InterPro"/>
</dbReference>
<keyword evidence="1" id="KW-0547">Nucleotide-binding</keyword>
<sequence length="462" mass="52693">MSGNFFSDKHFHSIFNHLKDGIFIADKDGVAIWANDTSTKQLGVPRSKIIGRNVGELENNGLFTPSVTKIVLEKREIVSKVQTSKDRQYLATGHLVKVKGEDTEYVLVQVKDITETVRASFKLEKAEILIQEYWNELHQMSLKQKNESQRQLIIGKSKIHEEMLDLMRRVATVDATILLNGETGVGKSVIAEEIHKISNRPNKPFIQINCGAIPESLLESELFGYKKGAFTGANNSGKVGLAEKADGGTLFLDEIAELPLSLQPKILQLVQNKSFIPIGSTDLKKVDIRIITATNQNLPQMVKEKQFREDLYYRLNVVSIHIPALKERKDDILPLIYHYFDLFREKYRKKSTLSKELLDYLQNYSWPGNIRELENMVEYLVVTAKSEIIETTALPDKVLESNQHTKTIHDKLNSQSLPDYLEKIEMELIKRAKTDYKSTRKAAKSLGITQSSFVRRVKKYNL</sequence>
<name>A0A221MF40_9BACI</name>
<dbReference type="PROSITE" id="PS00676">
    <property type="entry name" value="SIGMA54_INTERACT_2"/>
    <property type="match status" value="1"/>
</dbReference>
<dbReference type="SMART" id="SM00091">
    <property type="entry name" value="PAS"/>
    <property type="match status" value="1"/>
</dbReference>
<dbReference type="Gene3D" id="3.30.450.20">
    <property type="entry name" value="PAS domain"/>
    <property type="match status" value="1"/>
</dbReference>
<dbReference type="InterPro" id="IPR030828">
    <property type="entry name" value="HTH_TyrR"/>
</dbReference>
<evidence type="ECO:0000256" key="3">
    <source>
        <dbReference type="ARBA" id="ARBA00022840"/>
    </source>
</evidence>
<protein>
    <recommendedName>
        <fullName evidence="7">HTH-type transcriptional regulatory protein TyrR</fullName>
    </recommendedName>
</protein>
<dbReference type="Gene3D" id="3.40.50.300">
    <property type="entry name" value="P-loop containing nucleotide triphosphate hydrolases"/>
    <property type="match status" value="1"/>
</dbReference>
<keyword evidence="6" id="KW-0804">Transcription</keyword>
<reference evidence="10 11" key="1">
    <citation type="journal article" date="2003" name="Int. J. Syst. Evol. Microbiol.">
        <title>Virgibacillus carmonensis sp. nov., Virgibacillus necropolis sp. nov. and Virgibacillus picturae sp. nov., three novel species isolated from deteriorated mural paintings, transfer of the species of the genus salibacillus to Virgibacillus, as Virgibacillus marismortui comb. nov. and Virgibacillus salexigens comb. nov., and emended description of the genus Virgibacillus.</title>
        <authorList>
            <person name="Heyrman J."/>
            <person name="Logan N.A."/>
            <person name="Busse H.J."/>
            <person name="Balcaen A."/>
            <person name="Lebbe L."/>
            <person name="Rodriguez-Diaz M."/>
            <person name="Swings J."/>
            <person name="De Vos P."/>
        </authorList>
    </citation>
    <scope>NUCLEOTIDE SEQUENCE [LARGE SCALE GENOMIC DNA]</scope>
    <source>
        <strain evidence="10 11">LMG 19488</strain>
    </source>
</reference>
<dbReference type="EMBL" id="CP022437">
    <property type="protein sequence ID" value="ASN06232.1"/>
    <property type="molecule type" value="Genomic_DNA"/>
</dbReference>
<dbReference type="InterPro" id="IPR025943">
    <property type="entry name" value="Sigma_54_int_dom_ATP-bd_2"/>
</dbReference>
<dbReference type="PANTHER" id="PTHR32071:SF57">
    <property type="entry name" value="C4-DICARBOXYLATE TRANSPORT TRANSCRIPTIONAL REGULATORY PROTEIN DCTD"/>
    <property type="match status" value="1"/>
</dbReference>
<dbReference type="GO" id="GO:0005524">
    <property type="term" value="F:ATP binding"/>
    <property type="evidence" value="ECO:0007669"/>
    <property type="project" value="UniProtKB-KW"/>
</dbReference>
<dbReference type="InterPro" id="IPR025662">
    <property type="entry name" value="Sigma_54_int_dom_ATP-bd_1"/>
</dbReference>
<evidence type="ECO:0000256" key="6">
    <source>
        <dbReference type="ARBA" id="ARBA00023163"/>
    </source>
</evidence>
<evidence type="ECO:0000256" key="4">
    <source>
        <dbReference type="ARBA" id="ARBA00023015"/>
    </source>
</evidence>
<keyword evidence="11" id="KW-1185">Reference proteome</keyword>
<dbReference type="SUPFAM" id="SSF46689">
    <property type="entry name" value="Homeodomain-like"/>
    <property type="match status" value="1"/>
</dbReference>
<dbReference type="Gene3D" id="1.10.8.60">
    <property type="match status" value="1"/>
</dbReference>
<dbReference type="PROSITE" id="PS50112">
    <property type="entry name" value="PAS"/>
    <property type="match status" value="1"/>
</dbReference>
<dbReference type="InterPro" id="IPR009057">
    <property type="entry name" value="Homeodomain-like_sf"/>
</dbReference>
<dbReference type="InterPro" id="IPR000014">
    <property type="entry name" value="PAS"/>
</dbReference>
<dbReference type="Proteomes" id="UP000204391">
    <property type="component" value="Chromosome"/>
</dbReference>
<dbReference type="AlphaFoldDB" id="A0A221MF40"/>
<evidence type="ECO:0000313" key="11">
    <source>
        <dbReference type="Proteomes" id="UP000204391"/>
    </source>
</evidence>
<dbReference type="Pfam" id="PF00158">
    <property type="entry name" value="Sigma54_activat"/>
    <property type="match status" value="1"/>
</dbReference>
<dbReference type="Pfam" id="PF25601">
    <property type="entry name" value="AAA_lid_14"/>
    <property type="match status" value="1"/>
</dbReference>
<dbReference type="InterPro" id="IPR035965">
    <property type="entry name" value="PAS-like_dom_sf"/>
</dbReference>
<keyword evidence="2" id="KW-0058">Aromatic hydrocarbons catabolism</keyword>
<keyword evidence="4" id="KW-0805">Transcription regulation</keyword>
<dbReference type="InterPro" id="IPR025944">
    <property type="entry name" value="Sigma_54_int_dom_CS"/>
</dbReference>
<dbReference type="Pfam" id="PF18024">
    <property type="entry name" value="HTH_50"/>
    <property type="match status" value="1"/>
</dbReference>
<evidence type="ECO:0000256" key="1">
    <source>
        <dbReference type="ARBA" id="ARBA00022741"/>
    </source>
</evidence>
<dbReference type="InterPro" id="IPR003593">
    <property type="entry name" value="AAA+_ATPase"/>
</dbReference>
<dbReference type="GO" id="GO:0003677">
    <property type="term" value="F:DNA binding"/>
    <property type="evidence" value="ECO:0007669"/>
    <property type="project" value="UniProtKB-KW"/>
</dbReference>
<dbReference type="OrthoDB" id="9771372at2"/>
<evidence type="ECO:0000256" key="2">
    <source>
        <dbReference type="ARBA" id="ARBA00022797"/>
    </source>
</evidence>
<organism evidence="10 11">
    <name type="scientific">Virgibacillus necropolis</name>
    <dbReference type="NCBI Taxonomy" id="163877"/>
    <lineage>
        <taxon>Bacteria</taxon>
        <taxon>Bacillati</taxon>
        <taxon>Bacillota</taxon>
        <taxon>Bacilli</taxon>
        <taxon>Bacillales</taxon>
        <taxon>Bacillaceae</taxon>
        <taxon>Virgibacillus</taxon>
    </lineage>
</organism>
<gene>
    <name evidence="10" type="ORF">CFK40_14975</name>
</gene>
<dbReference type="FunFam" id="3.40.50.300:FF:000006">
    <property type="entry name" value="DNA-binding transcriptional regulator NtrC"/>
    <property type="match status" value="1"/>
</dbReference>
<dbReference type="Gene3D" id="1.10.10.60">
    <property type="entry name" value="Homeodomain-like"/>
    <property type="match status" value="1"/>
</dbReference>
<dbReference type="CDD" id="cd00009">
    <property type="entry name" value="AAA"/>
    <property type="match status" value="1"/>
</dbReference>
<accession>A0A221MF40</accession>
<dbReference type="PROSITE" id="PS50045">
    <property type="entry name" value="SIGMA54_INTERACT_4"/>
    <property type="match status" value="1"/>
</dbReference>
<dbReference type="PANTHER" id="PTHR32071">
    <property type="entry name" value="TRANSCRIPTIONAL REGULATORY PROTEIN"/>
    <property type="match status" value="1"/>
</dbReference>
<dbReference type="SUPFAM" id="SSF52540">
    <property type="entry name" value="P-loop containing nucleoside triphosphate hydrolases"/>
    <property type="match status" value="1"/>
</dbReference>
<evidence type="ECO:0000256" key="5">
    <source>
        <dbReference type="ARBA" id="ARBA00023125"/>
    </source>
</evidence>
<dbReference type="Pfam" id="PF00989">
    <property type="entry name" value="PAS"/>
    <property type="match status" value="1"/>
</dbReference>
<dbReference type="InterPro" id="IPR058031">
    <property type="entry name" value="AAA_lid_NorR"/>
</dbReference>
<dbReference type="InterPro" id="IPR002078">
    <property type="entry name" value="Sigma_54_int"/>
</dbReference>
<evidence type="ECO:0000256" key="7">
    <source>
        <dbReference type="ARBA" id="ARBA00029500"/>
    </source>
</evidence>
<dbReference type="SMART" id="SM00382">
    <property type="entry name" value="AAA"/>
    <property type="match status" value="1"/>
</dbReference>
<dbReference type="PROSITE" id="PS00688">
    <property type="entry name" value="SIGMA54_INTERACT_3"/>
    <property type="match status" value="1"/>
</dbReference>
<dbReference type="NCBIfam" id="TIGR00229">
    <property type="entry name" value="sensory_box"/>
    <property type="match status" value="1"/>
</dbReference>
<dbReference type="InterPro" id="IPR027417">
    <property type="entry name" value="P-loop_NTPase"/>
</dbReference>
<keyword evidence="5" id="KW-0238">DNA-binding</keyword>
<evidence type="ECO:0000313" key="10">
    <source>
        <dbReference type="EMBL" id="ASN06232.1"/>
    </source>
</evidence>
<dbReference type="CDD" id="cd00130">
    <property type="entry name" value="PAS"/>
    <property type="match status" value="1"/>
</dbReference>
<evidence type="ECO:0000259" key="8">
    <source>
        <dbReference type="PROSITE" id="PS50045"/>
    </source>
</evidence>
<proteinExistence type="predicted"/>
<dbReference type="PROSITE" id="PS00675">
    <property type="entry name" value="SIGMA54_INTERACT_1"/>
    <property type="match status" value="1"/>
</dbReference>
<dbReference type="SUPFAM" id="SSF55785">
    <property type="entry name" value="PYP-like sensor domain (PAS domain)"/>
    <property type="match status" value="1"/>
</dbReference>
<dbReference type="RefSeq" id="WP_089533196.1">
    <property type="nucleotide sequence ID" value="NZ_CP022437.1"/>
</dbReference>
<evidence type="ECO:0000259" key="9">
    <source>
        <dbReference type="PROSITE" id="PS50112"/>
    </source>
</evidence>
<feature type="domain" description="Sigma-54 factor interaction" evidence="8">
    <location>
        <begin position="153"/>
        <end position="382"/>
    </location>
</feature>
<keyword evidence="3" id="KW-0067">ATP-binding</keyword>
<feature type="domain" description="PAS" evidence="9">
    <location>
        <begin position="7"/>
        <end position="57"/>
    </location>
</feature>
<dbReference type="InterPro" id="IPR013767">
    <property type="entry name" value="PAS_fold"/>
</dbReference>